<dbReference type="RefSeq" id="WP_201312114.1">
    <property type="nucleotide sequence ID" value="NZ_BLYI01000065.1"/>
</dbReference>
<gene>
    <name evidence="1" type="ORF">ANBU17_28070</name>
</gene>
<protein>
    <submittedName>
        <fullName evidence="1">Uncharacterized protein</fullName>
    </submittedName>
</protein>
<accession>A0A916QBJ3</accession>
<dbReference type="Proteomes" id="UP000613208">
    <property type="component" value="Unassembled WGS sequence"/>
</dbReference>
<comment type="caution">
    <text evidence="1">The sequence shown here is derived from an EMBL/GenBank/DDBJ whole genome shotgun (WGS) entry which is preliminary data.</text>
</comment>
<organism evidence="1 2">
    <name type="scientific">Anaerostipes butyraticus</name>
    <dbReference type="NCBI Taxonomy" id="645466"/>
    <lineage>
        <taxon>Bacteria</taxon>
        <taxon>Bacillati</taxon>
        <taxon>Bacillota</taxon>
        <taxon>Clostridia</taxon>
        <taxon>Lachnospirales</taxon>
        <taxon>Lachnospiraceae</taxon>
        <taxon>Anaerostipes</taxon>
    </lineage>
</organism>
<reference evidence="1" key="1">
    <citation type="submission" date="2020-06" db="EMBL/GenBank/DDBJ databases">
        <title>Characterization of fructooligosaccharide metabolism and fructooligosaccharide-degrading enzymes in human commensal butyrate producers.</title>
        <authorList>
            <person name="Tanno H."/>
            <person name="Fujii T."/>
            <person name="Hirano K."/>
            <person name="Maeno S."/>
            <person name="Tonozuka T."/>
            <person name="Sakamoto M."/>
            <person name="Ohkuma M."/>
            <person name="Tochio T."/>
            <person name="Endo A."/>
        </authorList>
    </citation>
    <scope>NUCLEOTIDE SEQUENCE</scope>
    <source>
        <strain evidence="1">JCM 17466</strain>
    </source>
</reference>
<dbReference type="AlphaFoldDB" id="A0A916QBJ3"/>
<dbReference type="EMBL" id="BLYI01000065">
    <property type="protein sequence ID" value="GFO86460.1"/>
    <property type="molecule type" value="Genomic_DNA"/>
</dbReference>
<evidence type="ECO:0000313" key="2">
    <source>
        <dbReference type="Proteomes" id="UP000613208"/>
    </source>
</evidence>
<evidence type="ECO:0000313" key="1">
    <source>
        <dbReference type="EMBL" id="GFO86460.1"/>
    </source>
</evidence>
<proteinExistence type="predicted"/>
<keyword evidence="2" id="KW-1185">Reference proteome</keyword>
<sequence length="73" mass="8241">MTPVVNCKVIDFPNTGKEMVVCNEDGSYTVLINAKLSDVGRLRAYQHAIAHIQHNDFEKHDVQEIEHNAHLEG</sequence>
<name>A0A916QBJ3_9FIRM</name>